<organism evidence="2 3">
    <name type="scientific">Euroglyphus maynei</name>
    <name type="common">Mayne's house dust mite</name>
    <dbReference type="NCBI Taxonomy" id="6958"/>
    <lineage>
        <taxon>Eukaryota</taxon>
        <taxon>Metazoa</taxon>
        <taxon>Ecdysozoa</taxon>
        <taxon>Arthropoda</taxon>
        <taxon>Chelicerata</taxon>
        <taxon>Arachnida</taxon>
        <taxon>Acari</taxon>
        <taxon>Acariformes</taxon>
        <taxon>Sarcoptiformes</taxon>
        <taxon>Astigmata</taxon>
        <taxon>Psoroptidia</taxon>
        <taxon>Analgoidea</taxon>
        <taxon>Pyroglyphidae</taxon>
        <taxon>Pyroglyphinae</taxon>
        <taxon>Euroglyphus</taxon>
    </lineage>
</organism>
<feature type="region of interest" description="Disordered" evidence="1">
    <location>
        <begin position="1"/>
        <end position="30"/>
    </location>
</feature>
<evidence type="ECO:0000313" key="3">
    <source>
        <dbReference type="Proteomes" id="UP000194236"/>
    </source>
</evidence>
<comment type="caution">
    <text evidence="2">The sequence shown here is derived from an EMBL/GenBank/DDBJ whole genome shotgun (WGS) entry which is preliminary data.</text>
</comment>
<reference evidence="2 3" key="1">
    <citation type="submission" date="2017-03" db="EMBL/GenBank/DDBJ databases">
        <title>Genome Survey of Euroglyphus maynei.</title>
        <authorList>
            <person name="Arlian L.G."/>
            <person name="Morgan M.S."/>
            <person name="Rider S.D."/>
        </authorList>
    </citation>
    <scope>NUCLEOTIDE SEQUENCE [LARGE SCALE GENOMIC DNA]</scope>
    <source>
        <strain evidence="2">Arlian Lab</strain>
        <tissue evidence="2">Whole body</tissue>
    </source>
</reference>
<dbReference type="AlphaFoldDB" id="A0A1Y3B3V2"/>
<name>A0A1Y3B3V2_EURMA</name>
<evidence type="ECO:0000256" key="1">
    <source>
        <dbReference type="SAM" id="MobiDB-lite"/>
    </source>
</evidence>
<gene>
    <name evidence="2" type="ORF">BLA29_001964</name>
</gene>
<dbReference type="Proteomes" id="UP000194236">
    <property type="component" value="Unassembled WGS sequence"/>
</dbReference>
<accession>A0A1Y3B3V2</accession>
<proteinExistence type="predicted"/>
<keyword evidence="3" id="KW-1185">Reference proteome</keyword>
<evidence type="ECO:0000313" key="2">
    <source>
        <dbReference type="EMBL" id="OTF74887.1"/>
    </source>
</evidence>
<dbReference type="EMBL" id="MUJZ01044786">
    <property type="protein sequence ID" value="OTF74887.1"/>
    <property type="molecule type" value="Genomic_DNA"/>
</dbReference>
<protein>
    <submittedName>
        <fullName evidence="2">Uncharacterized protein</fullName>
    </submittedName>
</protein>
<sequence>MAHMNLKSNHRNQSIQQQQSSPPSPPPQQIFSRQFEMHLRQQLQMEQQQIMQQLQLSSHRQYLLSKLFFIYFHCLKNLK</sequence>